<feature type="region of interest" description="Disordered" evidence="1">
    <location>
        <begin position="180"/>
        <end position="250"/>
    </location>
</feature>
<evidence type="ECO:0000313" key="2">
    <source>
        <dbReference type="EMBL" id="CAD9270624.1"/>
    </source>
</evidence>
<dbReference type="EMBL" id="HBGJ01046203">
    <property type="protein sequence ID" value="CAD9270624.1"/>
    <property type="molecule type" value="Transcribed_RNA"/>
</dbReference>
<accession>A0A7S1UK11</accession>
<dbReference type="AlphaFoldDB" id="A0A7S1UK11"/>
<name>A0A7S1UK11_9STRA</name>
<organism evidence="2">
    <name type="scientific">Phaeomonas parva</name>
    <dbReference type="NCBI Taxonomy" id="124430"/>
    <lineage>
        <taxon>Eukaryota</taxon>
        <taxon>Sar</taxon>
        <taxon>Stramenopiles</taxon>
        <taxon>Ochrophyta</taxon>
        <taxon>Pinguiophyceae</taxon>
        <taxon>Pinguiochrysidales</taxon>
        <taxon>Pinguiochrysidaceae</taxon>
        <taxon>Phaeomonas</taxon>
    </lineage>
</organism>
<evidence type="ECO:0000256" key="1">
    <source>
        <dbReference type="SAM" id="MobiDB-lite"/>
    </source>
</evidence>
<proteinExistence type="predicted"/>
<reference evidence="2" key="1">
    <citation type="submission" date="2021-01" db="EMBL/GenBank/DDBJ databases">
        <authorList>
            <person name="Corre E."/>
            <person name="Pelletier E."/>
            <person name="Niang G."/>
            <person name="Scheremetjew M."/>
            <person name="Finn R."/>
            <person name="Kale V."/>
            <person name="Holt S."/>
            <person name="Cochrane G."/>
            <person name="Meng A."/>
            <person name="Brown T."/>
            <person name="Cohen L."/>
        </authorList>
    </citation>
    <scope>NUCLEOTIDE SEQUENCE</scope>
    <source>
        <strain evidence="2">CCMP2877</strain>
    </source>
</reference>
<feature type="compositionally biased region" description="Basic residues" evidence="1">
    <location>
        <begin position="100"/>
        <end position="117"/>
    </location>
</feature>
<feature type="region of interest" description="Disordered" evidence="1">
    <location>
        <begin position="100"/>
        <end position="165"/>
    </location>
</feature>
<gene>
    <name evidence="2" type="ORF">PPAR1163_LOCUS29063</name>
</gene>
<sequence>MAYTMASTGAETEGMRVLAWEGDARIADGGRRASAVQEQQTRMFERAAREQSNRSFHAFEHLASALHSAQRRVRKRQSAEALAIVQASKRALEQEATMARRIHRAGGSRSQDRRRARPGLQKSARTHPIDAYDLKPVAWTRGDVEEDLSPTSSQPTMSGDGHEAPANITLDTEIMHWARGRHMGSGGSHTSRGSGSQDVSHGSVVPVYTPPHDDDAARELRREPLHSGTLMSRLGRQRRPSGSFGRYHTINVSKPKLRRAASGVVYSRSS</sequence>
<feature type="compositionally biased region" description="Basic and acidic residues" evidence="1">
    <location>
        <begin position="211"/>
        <end position="225"/>
    </location>
</feature>
<protein>
    <submittedName>
        <fullName evidence="2">Uncharacterized protein</fullName>
    </submittedName>
</protein>